<reference evidence="4 5" key="1">
    <citation type="submission" date="2021-01" db="EMBL/GenBank/DDBJ databases">
        <title>Genomic Encyclopedia of Type Strains, Phase IV (KMG-IV): sequencing the most valuable type-strain genomes for metagenomic binning, comparative biology and taxonomic classification.</title>
        <authorList>
            <person name="Goeker M."/>
        </authorList>
    </citation>
    <scope>NUCLEOTIDE SEQUENCE [LARGE SCALE GENOMIC DNA]</scope>
    <source>
        <strain evidence="4 5">DSM 100968</strain>
    </source>
</reference>
<evidence type="ECO:0000313" key="4">
    <source>
        <dbReference type="EMBL" id="MBM7657819.1"/>
    </source>
</evidence>
<dbReference type="Pfam" id="PF14620">
    <property type="entry name" value="YPEB_PepSY1-2"/>
    <property type="match status" value="1"/>
</dbReference>
<evidence type="ECO:0000259" key="2">
    <source>
        <dbReference type="Pfam" id="PF14620"/>
    </source>
</evidence>
<protein>
    <submittedName>
        <fullName evidence="4">Spore germination protein</fullName>
    </submittedName>
</protein>
<keyword evidence="5" id="KW-1185">Reference proteome</keyword>
<feature type="transmembrane region" description="Helical" evidence="1">
    <location>
        <begin position="6"/>
        <end position="26"/>
    </location>
</feature>
<dbReference type="Pfam" id="PF20769">
    <property type="entry name" value="YPEB_N"/>
    <property type="match status" value="1"/>
</dbReference>
<evidence type="ECO:0000313" key="5">
    <source>
        <dbReference type="Proteomes" id="UP000823201"/>
    </source>
</evidence>
<keyword evidence="1" id="KW-0812">Transmembrane</keyword>
<keyword evidence="1" id="KW-0472">Membrane</keyword>
<comment type="caution">
    <text evidence="4">The sequence shown here is derived from an EMBL/GenBank/DDBJ whole genome shotgun (WGS) entry which is preliminary data.</text>
</comment>
<dbReference type="InterPro" id="IPR048402">
    <property type="entry name" value="YpeB_N"/>
</dbReference>
<name>A0ABS2Q9G8_9BACL</name>
<dbReference type="EMBL" id="JAFBEV010000009">
    <property type="protein sequence ID" value="MBM7657819.1"/>
    <property type="molecule type" value="Genomic_DNA"/>
</dbReference>
<feature type="domain" description="Sporulation protein YpeB N-terminal" evidence="3">
    <location>
        <begin position="32"/>
        <end position="166"/>
    </location>
</feature>
<evidence type="ECO:0000256" key="1">
    <source>
        <dbReference type="SAM" id="Phobius"/>
    </source>
</evidence>
<dbReference type="RefSeq" id="WP_205006147.1">
    <property type="nucleotide sequence ID" value="NZ_CBCRXA010000009.1"/>
</dbReference>
<accession>A0ABS2Q9G8</accession>
<gene>
    <name evidence="4" type="ORF">JOC27_001269</name>
</gene>
<sequence>MRRRFWIWTGYVLAVLFVVTLSIWGYREHQMRQAVTIHAENHYQQSYHELTYYVDSLEETLGMALAMQTRQSMRPQLVESWRLSALAHAAANELPLTLMPFNRTNEFLAHVGDFTYNTGVKTTNDRRLSAEEYRTLQKLYHESMTIRDGLRAVQEKVMANHLRWMDVEMALKMKKQNQDNQVIDGLKRVNGQATDYTQSFSPENPRNMVFNKKRFRDLPGKQLNKEQASDHLIDWLNLKNTKIQSIDATGKGSSIPAFDLTLRANHGKGPAYSASVSQKGGHVIWFLVDRAIGSKRIGLYTAEQKAALFLKQHGFHNMLLTKRDSYNRVAVFTFVPIRNQVRLYPASVKIKTAMDRNEIIAFDQSDYLANKCDVPLKPKLTADAVRKQLNSELRVRETNLAVFQNTTLKNILCYEFFATRGNETYRVFLNADNGDQEKVELLRD</sequence>
<dbReference type="NCBIfam" id="TIGR02889">
    <property type="entry name" value="spore_YpeB"/>
    <property type="match status" value="1"/>
</dbReference>
<organism evidence="4 5">
    <name type="scientific">Sporolactobacillus spathodeae</name>
    <dbReference type="NCBI Taxonomy" id="1465502"/>
    <lineage>
        <taxon>Bacteria</taxon>
        <taxon>Bacillati</taxon>
        <taxon>Bacillota</taxon>
        <taxon>Bacilli</taxon>
        <taxon>Bacillales</taxon>
        <taxon>Sporolactobacillaceae</taxon>
        <taxon>Sporolactobacillus</taxon>
    </lineage>
</organism>
<evidence type="ECO:0000259" key="3">
    <source>
        <dbReference type="Pfam" id="PF20769"/>
    </source>
</evidence>
<dbReference type="Proteomes" id="UP000823201">
    <property type="component" value="Unassembled WGS sequence"/>
</dbReference>
<proteinExistence type="predicted"/>
<feature type="domain" description="Sporulation protein YpeB PepSY1 and PepSY2" evidence="2">
    <location>
        <begin position="185"/>
        <end position="371"/>
    </location>
</feature>
<keyword evidence="1" id="KW-1133">Transmembrane helix</keyword>
<dbReference type="InterPro" id="IPR014239">
    <property type="entry name" value="YpeB_PepSY1-2"/>
</dbReference>